<dbReference type="STRING" id="2656787.A0A370TK94"/>
<dbReference type="RefSeq" id="XP_031868599.1">
    <property type="nucleotide sequence ID" value="XM_032015178.1"/>
</dbReference>
<evidence type="ECO:0008006" key="3">
    <source>
        <dbReference type="Google" id="ProtNLM"/>
    </source>
</evidence>
<dbReference type="GeneID" id="43599404"/>
<evidence type="ECO:0000313" key="2">
    <source>
        <dbReference type="Proteomes" id="UP000254866"/>
    </source>
</evidence>
<dbReference type="OrthoDB" id="3564628at2759"/>
<reference evidence="1 2" key="1">
    <citation type="journal article" date="2018" name="IMA Fungus">
        <title>IMA Genome-F 9: Draft genome sequence of Annulohypoxylon stygium, Aspergillus mulundensis, Berkeleyomyces basicola (syn. Thielaviopsis basicola), Ceratocystis smalleyi, two Cercospora beticola strains, Coleophoma cylindrospora, Fusarium fracticaudum, Phialophora cf. hyalina, and Morchella septimelata.</title>
        <authorList>
            <person name="Wingfield B.D."/>
            <person name="Bills G.F."/>
            <person name="Dong Y."/>
            <person name="Huang W."/>
            <person name="Nel W.J."/>
            <person name="Swalarsk-Parry B.S."/>
            <person name="Vaghefi N."/>
            <person name="Wilken P.M."/>
            <person name="An Z."/>
            <person name="de Beer Z.W."/>
            <person name="De Vos L."/>
            <person name="Chen L."/>
            <person name="Duong T.A."/>
            <person name="Gao Y."/>
            <person name="Hammerbacher A."/>
            <person name="Kikkert J.R."/>
            <person name="Li Y."/>
            <person name="Li H."/>
            <person name="Li K."/>
            <person name="Li Q."/>
            <person name="Liu X."/>
            <person name="Ma X."/>
            <person name="Naidoo K."/>
            <person name="Pethybridge S.J."/>
            <person name="Sun J."/>
            <person name="Steenkamp E.T."/>
            <person name="van der Nest M.A."/>
            <person name="van Wyk S."/>
            <person name="Wingfield M.J."/>
            <person name="Xiong C."/>
            <person name="Yue Q."/>
            <person name="Zhang X."/>
        </authorList>
    </citation>
    <scope>NUCLEOTIDE SEQUENCE [LARGE SCALE GENOMIC DNA]</scope>
    <source>
        <strain evidence="1 2">BP 5553</strain>
    </source>
</reference>
<gene>
    <name evidence="1" type="ORF">BP5553_06555</name>
</gene>
<accession>A0A370TK94</accession>
<dbReference type="AlphaFoldDB" id="A0A370TK94"/>
<proteinExistence type="predicted"/>
<sequence>MDPFTALGVAGNIVQFVDFAAKLISKSREIYHSVDGASSQHLDLQEIASNLNRLNGRLQEDLRHQIVSTTAYPSLGHGGSGRAEKELGVINTKCAEEAGKLISALKVIRVKGSIRSGTAFGKPS</sequence>
<evidence type="ECO:0000313" key="1">
    <source>
        <dbReference type="EMBL" id="RDL35943.1"/>
    </source>
</evidence>
<organism evidence="1 2">
    <name type="scientific">Venustampulla echinocandica</name>
    <dbReference type="NCBI Taxonomy" id="2656787"/>
    <lineage>
        <taxon>Eukaryota</taxon>
        <taxon>Fungi</taxon>
        <taxon>Dikarya</taxon>
        <taxon>Ascomycota</taxon>
        <taxon>Pezizomycotina</taxon>
        <taxon>Leotiomycetes</taxon>
        <taxon>Helotiales</taxon>
        <taxon>Pleuroascaceae</taxon>
        <taxon>Venustampulla</taxon>
    </lineage>
</organism>
<comment type="caution">
    <text evidence="1">The sequence shown here is derived from an EMBL/GenBank/DDBJ whole genome shotgun (WGS) entry which is preliminary data.</text>
</comment>
<name>A0A370TK94_9HELO</name>
<dbReference type="EMBL" id="NPIC01000005">
    <property type="protein sequence ID" value="RDL35943.1"/>
    <property type="molecule type" value="Genomic_DNA"/>
</dbReference>
<keyword evidence="2" id="KW-1185">Reference proteome</keyword>
<protein>
    <recommendedName>
        <fullName evidence="3">Fungal N-terminal domain-containing protein</fullName>
    </recommendedName>
</protein>
<dbReference type="Proteomes" id="UP000254866">
    <property type="component" value="Unassembled WGS sequence"/>
</dbReference>